<dbReference type="SUPFAM" id="SSF56112">
    <property type="entry name" value="Protein kinase-like (PK-like)"/>
    <property type="match status" value="1"/>
</dbReference>
<reference evidence="4" key="1">
    <citation type="journal article" date="2019" name="Int. J. Syst. Evol. Microbiol.">
        <title>The Global Catalogue of Microorganisms (GCM) 10K type strain sequencing project: providing services to taxonomists for standard genome sequencing and annotation.</title>
        <authorList>
            <consortium name="The Broad Institute Genomics Platform"/>
            <consortium name="The Broad Institute Genome Sequencing Center for Infectious Disease"/>
            <person name="Wu L."/>
            <person name="Ma J."/>
        </authorList>
    </citation>
    <scope>NUCLEOTIDE SEQUENCE [LARGE SCALE GENOMIC DNA]</scope>
    <source>
        <strain evidence="4">KCTC 13193</strain>
    </source>
</reference>
<keyword evidence="1" id="KW-0812">Transmembrane</keyword>
<dbReference type="PANTHER" id="PTHR44167">
    <property type="entry name" value="OVARIAN-SPECIFIC SERINE/THREONINE-PROTEIN KINASE LOK-RELATED"/>
    <property type="match status" value="1"/>
</dbReference>
<protein>
    <submittedName>
        <fullName evidence="3">Phosphotransferase</fullName>
    </submittedName>
</protein>
<proteinExistence type="predicted"/>
<dbReference type="EMBL" id="JBHRRZ010000016">
    <property type="protein sequence ID" value="MFC2948844.1"/>
    <property type="molecule type" value="Genomic_DNA"/>
</dbReference>
<evidence type="ECO:0000259" key="2">
    <source>
        <dbReference type="PROSITE" id="PS50011"/>
    </source>
</evidence>
<gene>
    <name evidence="3" type="ORF">ACFODW_10910</name>
</gene>
<keyword evidence="1" id="KW-1133">Transmembrane helix</keyword>
<evidence type="ECO:0000313" key="4">
    <source>
        <dbReference type="Proteomes" id="UP001595387"/>
    </source>
</evidence>
<dbReference type="InterPro" id="IPR011009">
    <property type="entry name" value="Kinase-like_dom_sf"/>
</dbReference>
<name>A0ABV7A7R6_9BACI</name>
<dbReference type="SMART" id="SM00220">
    <property type="entry name" value="S_TKc"/>
    <property type="match status" value="1"/>
</dbReference>
<evidence type="ECO:0000313" key="3">
    <source>
        <dbReference type="EMBL" id="MFC2948844.1"/>
    </source>
</evidence>
<evidence type="ECO:0000256" key="1">
    <source>
        <dbReference type="SAM" id="Phobius"/>
    </source>
</evidence>
<keyword evidence="4" id="KW-1185">Reference proteome</keyword>
<organism evidence="3 4">
    <name type="scientific">Virgibacillus sediminis</name>
    <dbReference type="NCBI Taxonomy" id="202260"/>
    <lineage>
        <taxon>Bacteria</taxon>
        <taxon>Bacillati</taxon>
        <taxon>Bacillota</taxon>
        <taxon>Bacilli</taxon>
        <taxon>Bacillales</taxon>
        <taxon>Bacillaceae</taxon>
        <taxon>Virgibacillus</taxon>
    </lineage>
</organism>
<dbReference type="Proteomes" id="UP001595387">
    <property type="component" value="Unassembled WGS sequence"/>
</dbReference>
<dbReference type="PANTHER" id="PTHR44167:SF30">
    <property type="entry name" value="PHOSPHORYLASE KINASE"/>
    <property type="match status" value="1"/>
</dbReference>
<dbReference type="RefSeq" id="WP_390306275.1">
    <property type="nucleotide sequence ID" value="NZ_JBHRRZ010000016.1"/>
</dbReference>
<dbReference type="Pfam" id="PF00069">
    <property type="entry name" value="Pkinase"/>
    <property type="match status" value="1"/>
</dbReference>
<dbReference type="Gene3D" id="1.10.510.10">
    <property type="entry name" value="Transferase(Phosphotransferase) domain 1"/>
    <property type="match status" value="1"/>
</dbReference>
<keyword evidence="1" id="KW-0472">Membrane</keyword>
<comment type="caution">
    <text evidence="3">The sequence shown here is derived from an EMBL/GenBank/DDBJ whole genome shotgun (WGS) entry which is preliminary data.</text>
</comment>
<feature type="domain" description="Protein kinase" evidence="2">
    <location>
        <begin position="27"/>
        <end position="285"/>
    </location>
</feature>
<accession>A0ABV7A7R6</accession>
<dbReference type="PROSITE" id="PS50011">
    <property type="entry name" value="PROTEIN_KINASE_DOM"/>
    <property type="match status" value="1"/>
</dbReference>
<feature type="transmembrane region" description="Helical" evidence="1">
    <location>
        <begin position="282"/>
        <end position="301"/>
    </location>
</feature>
<sequence length="305" mass="34417">MNEAWKRQAIDLRPGMKVHGKWHGHTYTIRRKLGSGAVGSVYLCESRGKTAALKISEKGPSLAMEVNVLKSLNKVQGSPLGPYLMEVDDWRSPAGRTYPFYVMEYLQGKSLSEFVARNGSGWVGVLMLQLLDDLHRLHQAGWIYGDLKPENLLVLEKPGRIRWVDVGGTTQTGRAIKEYTEFFDRGYWGLGSRKAEAGYDLFALVMVFLNIYYPKRFEKGSDPAKTLIKRINGIRALYPYRQPLTKAVLGHYVSSAEMKRDIAQVVKGIQPKRSASRKKQKPPLLAESGLIGIMAVFYYFLSLIL</sequence>
<dbReference type="InterPro" id="IPR000719">
    <property type="entry name" value="Prot_kinase_dom"/>
</dbReference>